<evidence type="ECO:0000313" key="4">
    <source>
        <dbReference type="Proteomes" id="UP000319383"/>
    </source>
</evidence>
<dbReference type="InterPro" id="IPR011453">
    <property type="entry name" value="DUF1559"/>
</dbReference>
<dbReference type="EMBL" id="CP036276">
    <property type="protein sequence ID" value="QDU44464.1"/>
    <property type="molecule type" value="Genomic_DNA"/>
</dbReference>
<dbReference type="PANTHER" id="PTHR30093:SF2">
    <property type="entry name" value="TYPE II SECRETION SYSTEM PROTEIN H"/>
    <property type="match status" value="1"/>
</dbReference>
<gene>
    <name evidence="3" type="ORF">Mal52_29460</name>
</gene>
<dbReference type="PANTHER" id="PTHR30093">
    <property type="entry name" value="GENERAL SECRETION PATHWAY PROTEIN G"/>
    <property type="match status" value="1"/>
</dbReference>
<dbReference type="InterPro" id="IPR045584">
    <property type="entry name" value="Pilin-like"/>
</dbReference>
<evidence type="ECO:0000313" key="3">
    <source>
        <dbReference type="EMBL" id="QDU44464.1"/>
    </source>
</evidence>
<evidence type="ECO:0000259" key="2">
    <source>
        <dbReference type="Pfam" id="PF07596"/>
    </source>
</evidence>
<proteinExistence type="predicted"/>
<keyword evidence="4" id="KW-1185">Reference proteome</keyword>
<dbReference type="Proteomes" id="UP000319383">
    <property type="component" value="Chromosome"/>
</dbReference>
<name>A0A517ZPQ6_9PLAN</name>
<dbReference type="Pfam" id="PF07596">
    <property type="entry name" value="SBP_bac_10"/>
    <property type="match status" value="1"/>
</dbReference>
<sequence>MVVSFFCITFHLGVGLVTGHPDGSPHKFTVVQSPFIKVVMTLVKLFAALCLGVLLLGFLVDLAGEREREAARGTQCRNNLRQIGLALHKYHDDYGGFPPAYTVDANGKPLHSWRTLLLPYLDHKDVYNAIDLSKPWDDPVNAKANTAVVAVYLCSSDQEERHRTPYLAVVTPGSCMRSTESRPLSEVTDGNPNPIMVIEVPMNSAVPWMSPQDADENLVLNSNSRDDLHHAGGNYVLFVDASCHLMSSDTPAAKLRSLISTAGDENSEPGADVNQ</sequence>
<keyword evidence="1" id="KW-0472">Membrane</keyword>
<evidence type="ECO:0000256" key="1">
    <source>
        <dbReference type="SAM" id="Phobius"/>
    </source>
</evidence>
<dbReference type="KEGG" id="sdyn:Mal52_29460"/>
<keyword evidence="1" id="KW-1133">Transmembrane helix</keyword>
<reference evidence="3 4" key="1">
    <citation type="submission" date="2019-02" db="EMBL/GenBank/DDBJ databases">
        <title>Deep-cultivation of Planctomycetes and their phenomic and genomic characterization uncovers novel biology.</title>
        <authorList>
            <person name="Wiegand S."/>
            <person name="Jogler M."/>
            <person name="Boedeker C."/>
            <person name="Pinto D."/>
            <person name="Vollmers J."/>
            <person name="Rivas-Marin E."/>
            <person name="Kohn T."/>
            <person name="Peeters S.H."/>
            <person name="Heuer A."/>
            <person name="Rast P."/>
            <person name="Oberbeckmann S."/>
            <person name="Bunk B."/>
            <person name="Jeske O."/>
            <person name="Meyerdierks A."/>
            <person name="Storesund J.E."/>
            <person name="Kallscheuer N."/>
            <person name="Luecker S."/>
            <person name="Lage O.M."/>
            <person name="Pohl T."/>
            <person name="Merkel B.J."/>
            <person name="Hornburger P."/>
            <person name="Mueller R.-W."/>
            <person name="Bruemmer F."/>
            <person name="Labrenz M."/>
            <person name="Spormann A.M."/>
            <person name="Op den Camp H."/>
            <person name="Overmann J."/>
            <person name="Amann R."/>
            <person name="Jetten M.S.M."/>
            <person name="Mascher T."/>
            <person name="Medema M.H."/>
            <person name="Devos D.P."/>
            <person name="Kaster A.-K."/>
            <person name="Ovreas L."/>
            <person name="Rohde M."/>
            <person name="Galperin M.Y."/>
            <person name="Jogler C."/>
        </authorList>
    </citation>
    <scope>NUCLEOTIDE SEQUENCE [LARGE SCALE GENOMIC DNA]</scope>
    <source>
        <strain evidence="3 4">Mal52</strain>
    </source>
</reference>
<organism evidence="3 4">
    <name type="scientific">Symmachiella dynata</name>
    <dbReference type="NCBI Taxonomy" id="2527995"/>
    <lineage>
        <taxon>Bacteria</taxon>
        <taxon>Pseudomonadati</taxon>
        <taxon>Planctomycetota</taxon>
        <taxon>Planctomycetia</taxon>
        <taxon>Planctomycetales</taxon>
        <taxon>Planctomycetaceae</taxon>
        <taxon>Symmachiella</taxon>
    </lineage>
</organism>
<dbReference type="AlphaFoldDB" id="A0A517ZPQ6"/>
<keyword evidence="1" id="KW-0812">Transmembrane</keyword>
<feature type="transmembrane region" description="Helical" evidence="1">
    <location>
        <begin position="35"/>
        <end position="60"/>
    </location>
</feature>
<dbReference type="SUPFAM" id="SSF54523">
    <property type="entry name" value="Pili subunits"/>
    <property type="match status" value="1"/>
</dbReference>
<protein>
    <recommendedName>
        <fullName evidence="2">DUF1559 domain-containing protein</fullName>
    </recommendedName>
</protein>
<accession>A0A517ZPQ6</accession>
<feature type="domain" description="DUF1559" evidence="2">
    <location>
        <begin position="68"/>
        <end position="161"/>
    </location>
</feature>